<dbReference type="Proteomes" id="UP000294581">
    <property type="component" value="Unassembled WGS sequence"/>
</dbReference>
<protein>
    <submittedName>
        <fullName evidence="7">Cyclic beta-1,2-glucan synthetase</fullName>
    </submittedName>
</protein>
<feature type="transmembrane region" description="Helical" evidence="3">
    <location>
        <begin position="902"/>
        <end position="921"/>
    </location>
</feature>
<dbReference type="SUPFAM" id="SSF74650">
    <property type="entry name" value="Galactose mutarotase-like"/>
    <property type="match status" value="2"/>
</dbReference>
<dbReference type="PANTHER" id="PTHR37469:SF2">
    <property type="entry name" value="CELLOBIONIC ACID PHOSPHORYLASE"/>
    <property type="match status" value="1"/>
</dbReference>
<dbReference type="Gene3D" id="2.60.420.10">
    <property type="entry name" value="Maltose phosphorylase, domain 3"/>
    <property type="match status" value="1"/>
</dbReference>
<dbReference type="EMBL" id="SORF01000010">
    <property type="protein sequence ID" value="TDY44041.1"/>
    <property type="molecule type" value="Genomic_DNA"/>
</dbReference>
<evidence type="ECO:0000313" key="8">
    <source>
        <dbReference type="Proteomes" id="UP000294581"/>
    </source>
</evidence>
<dbReference type="SUPFAM" id="SSF48208">
    <property type="entry name" value="Six-hairpin glycosidases"/>
    <property type="match status" value="1"/>
</dbReference>
<keyword evidence="3" id="KW-0472">Membrane</keyword>
<dbReference type="InterPro" id="IPR037824">
    <property type="entry name" value="GH94N_2_NdvB"/>
</dbReference>
<dbReference type="InterPro" id="IPR011013">
    <property type="entry name" value="Gal_mutarotase_sf_dom"/>
</dbReference>
<dbReference type="InterPro" id="IPR037018">
    <property type="entry name" value="GH65_N"/>
</dbReference>
<dbReference type="CDD" id="cd11756">
    <property type="entry name" value="GH94N_ChvB_NdvB_1_like"/>
    <property type="match status" value="1"/>
</dbReference>
<evidence type="ECO:0000313" key="7">
    <source>
        <dbReference type="EMBL" id="TDY44041.1"/>
    </source>
</evidence>
<organism evidence="7 8">
    <name type="scientific">Alicyclobacillus sacchari</name>
    <dbReference type="NCBI Taxonomy" id="392010"/>
    <lineage>
        <taxon>Bacteria</taxon>
        <taxon>Bacillati</taxon>
        <taxon>Bacillota</taxon>
        <taxon>Bacilli</taxon>
        <taxon>Bacillales</taxon>
        <taxon>Alicyclobacillaceae</taxon>
        <taxon>Alicyclobacillus</taxon>
    </lineage>
</organism>
<feature type="domain" description="Glycosyl hydrolase 94 catalytic" evidence="6">
    <location>
        <begin position="2177"/>
        <end position="2601"/>
    </location>
</feature>
<feature type="domain" description="Glycosyl hydrolase 94 supersandwich" evidence="4">
    <location>
        <begin position="1893"/>
        <end position="2163"/>
    </location>
</feature>
<dbReference type="GO" id="GO:0030246">
    <property type="term" value="F:carbohydrate binding"/>
    <property type="evidence" value="ECO:0007669"/>
    <property type="project" value="InterPro"/>
</dbReference>
<feature type="transmembrane region" description="Helical" evidence="3">
    <location>
        <begin position="412"/>
        <end position="434"/>
    </location>
</feature>
<dbReference type="SMART" id="SM01068">
    <property type="entry name" value="CBM_X"/>
    <property type="match status" value="2"/>
</dbReference>
<dbReference type="Pfam" id="PF17167">
    <property type="entry name" value="Glyco_hydro_94"/>
    <property type="match status" value="1"/>
</dbReference>
<feature type="domain" description="Glycoamylase-like" evidence="5">
    <location>
        <begin position="1150"/>
        <end position="1357"/>
    </location>
</feature>
<dbReference type="Gene3D" id="1.50.10.140">
    <property type="match status" value="1"/>
</dbReference>
<dbReference type="Pfam" id="PF10091">
    <property type="entry name" value="Glycoamylase"/>
    <property type="match status" value="1"/>
</dbReference>
<dbReference type="InterPro" id="IPR012341">
    <property type="entry name" value="6hp_glycosidase-like_sf"/>
</dbReference>
<comment type="caution">
    <text evidence="7">The sequence shown here is derived from an EMBL/GenBank/DDBJ whole genome shotgun (WGS) entry which is preliminary data.</text>
</comment>
<evidence type="ECO:0000256" key="1">
    <source>
        <dbReference type="ARBA" id="ARBA00022676"/>
    </source>
</evidence>
<keyword evidence="2" id="KW-0808">Transferase</keyword>
<dbReference type="InterPro" id="IPR033432">
    <property type="entry name" value="GH94_catalytic"/>
</dbReference>
<evidence type="ECO:0000256" key="3">
    <source>
        <dbReference type="SAM" id="Phobius"/>
    </source>
</evidence>
<evidence type="ECO:0000259" key="4">
    <source>
        <dbReference type="Pfam" id="PF06165"/>
    </source>
</evidence>
<sequence>MILTDTELQVRAHEFALTDAVDPSRSKRTHLWPDVHRQVALLRSFASMLEQKRSTCVQPAEDWLLDHVAFIEMQAQVAEREWPQRTLRQLPQLQGGGRLRVLALCDDYLESVDGRYDEHTLEVYIQAFQEVAVLTTVECATLPNALRVAIIERLAASMAEVRRRHEVCHDIERLLDDVGKTGPDEQKVRRLLDRHTGGRSLTPLELVHFVHHLSEWEPDIQVVRDWLLLHIENSADSLSRIVSLEHQLQAELQVRCGNLVQSLHRLERIAWRPIFSRICRVDQILMRDPLGDYPRLDATSQDVLRERVVRLAERLAIPEALVAETSVRLAERHASNQEMADREAFFGHYLVDAQGVARLRRELANCVKPRRLPELAVRQRPLLSYIAGAGVLLIALLAMVSDWLTGGFSLPAASICAVLAALLLPVSEWVVVLVHETIARCVRPVPLLRYDFSEGLPKEARTMVVMPVIWSSVEDVDDAVDQLLVHHLANRGEYIHFAILADYPDAPSLACESDQELLERASQRITALQEEYGEHRFYLFHRDRTWNPVDRVYMGWERKRGKLVEFVELLRGKDDTGFTTILGDTSILEAVRYVFTVDLDTKLPIGVVNRMVGTIHLPYNRPRLNPDGTRVIAGYGVLQPAVSVSHASTQRSRFAALWSGETGVDPYAFAVANPYQDWFGQALFVGKGVFDVDAFYHALVNRIPDNRVLSHDILEGGFLRAGLVADIEVVEDQPATLYAHQRRAHRWIRGDWQLLYWLRRICRDRDGRPRKVDLCGLTRWQIVDHVRRSLLPPTLFAVFWLAVGGVLPGPAWAWGLVGFVSLFAPFLRGLEAMVTSTSPNWRSAAFTCAQNFVQFVLLPWTAAVHMDAVLRALYRMCISRRKLLEWVPSAHMERGRWRSHTLLYAPIGYVLTVLCCLTALAQPTLGRLTLALVLLCAWLPAQLLAGWLSQEPKVDERLARIAEHADDLRALAKEIWSFYERYVTAEDNWLPPDNVQFEPVERIAHRTSPTNVGLYLMCVVAARDFEFIDTGTMAGRIESALQTIQSLETWHGHLYNWYDTQSKAPLSPRYVSTVDSGNFIASLMVVYRALTEWAEAEPTFRDRLHALRKAVWRIVEDTDFRPLYSPAERLFALGFHVDRNEKEAILYDLLASEARQASFVAIALGQVPVSHWFTLSRTMTMANGWRTLLSWSGTMFEYLMPSLIMRHDRNTIWDDTYRGVIRRQQSYADARGVPLGISESGYYAFDYQLNYQYRAFGVPGLGLDRGLERQLVVAPYAAILALPLAPEASLKSLQQFAELGAKGAYGYYEAVDFTPERMPPGRTFEVIQSFMAHHQGMGMLAIANALLDDVMIRRFHAVPEVRATEYILQERIPKKAALLERPTSSAYVPDFDQPLTDGERRLSEVDGWEVNALANGSLAVVTTARGESSLRWHGIAVTRWREDPHRMLSGPVLYIHDVDSEIAWSATAYPTVLGGAVDVCFRPDKSQFRRSVADVESKLDIVIVPDQDVELRRLELKNTSGRSRTLEVTSFVELCLADPAADLAHPAFAKLFVETGHDEQTGFLFAKRRPRSDKDDEVWAVHALYVAEREAEPYEFETDRSAFIGRGNGLGRPQGLAGRLAGTTGSVADPAFVIRRRLHLEPGASAVLYALTSVASERERAFAAVAEFREARQAERAFQLAWVRAQIDLRHAHLSAKQSIDAQRIAAHLLRTIVLPAPRKRAIEANQLGQSALWAHGLGGDVPILAVSFASPADLPFVVLVARMHQYLCRQGLAIDLAVIDETKGGYHDALVDQIRDALARRGIAPLTRVAFLKSEQLSAAERTLLAAVARVWLRANGPSVGAQLRELTPDRKLERLDGEPLSLREQPQEPVRPVGGEFANGYGAFVDGGTAYQICVQPGAHLVRPWTNVIANPHFGCLVTELGTGYTWWRNSREYKLTPWHNDPVLDPPGECLYIRDLDTGHLMSATPQPAGEHLAYTVTHRFGGTQFAAAADGIEWTFDIGVPPRDPVKMMRLVLRNTGHQPKRLALSYYAEWVLGVSREGQASFVVSDWDRESGTLIARNTYQETFRSAIAFLHMAGDGLSDVEWTADRDAFFGTSGSFARPAGLFERHLSAKGGAVSNACGVVRGEIEVQPGKEATVVVLLGCAPSVDEVQNLVRTYQGPRACAKAFAETAEFWQKTLGRVQVSTPDRSFDILMNGWLLYQALACRLWARTAFYQAGGAFGFRDQLQDALSLLHADPAYLRAQILRNAAHQYEEGDVQHWWHEETGKGIRTKFSDDLLWLPYALSRYVEHTGDHSILSERVPFLTSRPLSEDELERYEDTVVGDASGTIAEHCLRAVLRGLRFGEHGLPLIGIGDWNDGFSRVGAQGRGESVWLAWFLIDVIDRVLHLDDPVLTSDIRSRLWSAREQLIHDVNEHAWDGVWYRRAFTDAGQWLGSIVDRECRIDAIAQSWSVISGAAPPERQLRAMRSFDRELVDRSLQIARLLTPAFDATNPSPGYIQGYPPGIRENGGQYTHGVIWSIVAWAKLGRTDKAFELFSLLNPIHHAKTRREVELYGNEPYVMTADIYTASPHPGRAGWSWYTGAAGWMYQAGLEAILGVVRRADRLYIRPCVPPEWDEFAITYRYQSATYRIRVRCEAKAEHRVATSLWTLDGQRLSEEYLKLADDGREHDVSLILGMKPERETVTGAI</sequence>
<feature type="domain" description="Glycosyl hydrolase 94 supersandwich" evidence="4">
    <location>
        <begin position="1409"/>
        <end position="1670"/>
    </location>
</feature>
<feature type="transmembrane region" description="Helical" evidence="3">
    <location>
        <begin position="382"/>
        <end position="400"/>
    </location>
</feature>
<keyword evidence="3" id="KW-1133">Transmembrane helix</keyword>
<dbReference type="Gene3D" id="2.70.98.40">
    <property type="entry name" value="Glycoside hydrolase, family 65, N-terminal domain"/>
    <property type="match status" value="2"/>
</dbReference>
<proteinExistence type="predicted"/>
<keyword evidence="8" id="KW-1185">Reference proteome</keyword>
<dbReference type="GO" id="GO:0016757">
    <property type="term" value="F:glycosyltransferase activity"/>
    <property type="evidence" value="ECO:0007669"/>
    <property type="project" value="UniProtKB-KW"/>
</dbReference>
<dbReference type="InterPro" id="IPR008928">
    <property type="entry name" value="6-hairpin_glycosidase_sf"/>
</dbReference>
<dbReference type="InterPro" id="IPR019282">
    <property type="entry name" value="Glycoamylase-like_cons_dom"/>
</dbReference>
<feature type="transmembrane region" description="Helical" evidence="3">
    <location>
        <begin position="789"/>
        <end position="806"/>
    </location>
</feature>
<evidence type="ECO:0000256" key="2">
    <source>
        <dbReference type="ARBA" id="ARBA00022679"/>
    </source>
</evidence>
<dbReference type="InterPro" id="IPR052047">
    <property type="entry name" value="GH94_Enzymes"/>
</dbReference>
<keyword evidence="1" id="KW-0328">Glycosyltransferase</keyword>
<keyword evidence="3" id="KW-0812">Transmembrane</keyword>
<evidence type="ECO:0000259" key="6">
    <source>
        <dbReference type="Pfam" id="PF17167"/>
    </source>
</evidence>
<dbReference type="OrthoDB" id="9769991at2"/>
<dbReference type="InterPro" id="IPR010383">
    <property type="entry name" value="Glyco_hydrolase_94_b-supersand"/>
</dbReference>
<dbReference type="GO" id="GO:0005975">
    <property type="term" value="P:carbohydrate metabolic process"/>
    <property type="evidence" value="ECO:0007669"/>
    <property type="project" value="InterPro"/>
</dbReference>
<accession>A0A4R8LJQ0</accession>
<dbReference type="CDD" id="cd11753">
    <property type="entry name" value="GH94N_ChvB_NdvB_2_like"/>
    <property type="match status" value="1"/>
</dbReference>
<evidence type="ECO:0000259" key="5">
    <source>
        <dbReference type="Pfam" id="PF10091"/>
    </source>
</evidence>
<name>A0A4R8LJQ0_9BACL</name>
<feature type="transmembrane region" description="Helical" evidence="3">
    <location>
        <begin position="851"/>
        <end position="874"/>
    </location>
</feature>
<dbReference type="Pfam" id="PF06165">
    <property type="entry name" value="GH94_b-supersand"/>
    <property type="match status" value="2"/>
</dbReference>
<reference evidence="7 8" key="1">
    <citation type="submission" date="2019-03" db="EMBL/GenBank/DDBJ databases">
        <title>Genomic Encyclopedia of Type Strains, Phase IV (KMG-IV): sequencing the most valuable type-strain genomes for metagenomic binning, comparative biology and taxonomic classification.</title>
        <authorList>
            <person name="Goeker M."/>
        </authorList>
    </citation>
    <scope>NUCLEOTIDE SEQUENCE [LARGE SCALE GENOMIC DNA]</scope>
    <source>
        <strain evidence="7 8">DSM 17974</strain>
    </source>
</reference>
<dbReference type="Gene3D" id="1.50.10.10">
    <property type="match status" value="1"/>
</dbReference>
<dbReference type="PANTHER" id="PTHR37469">
    <property type="entry name" value="CELLOBIONIC ACID PHOSPHORYLASE-RELATED"/>
    <property type="match status" value="1"/>
</dbReference>
<dbReference type="RefSeq" id="WP_134160199.1">
    <property type="nucleotide sequence ID" value="NZ_SORF01000010.1"/>
</dbReference>
<dbReference type="InterPro" id="IPR037820">
    <property type="entry name" value="GH94N_NdvB"/>
</dbReference>
<gene>
    <name evidence="7" type="ORF">C7445_11086</name>
</gene>